<organism evidence="1 2">
    <name type="scientific">Salvator merianae</name>
    <name type="common">Argentine black and white tegu</name>
    <name type="synonym">Tupinambis merianae</name>
    <dbReference type="NCBI Taxonomy" id="96440"/>
    <lineage>
        <taxon>Eukaryota</taxon>
        <taxon>Metazoa</taxon>
        <taxon>Chordata</taxon>
        <taxon>Craniata</taxon>
        <taxon>Vertebrata</taxon>
        <taxon>Euteleostomi</taxon>
        <taxon>Lepidosauria</taxon>
        <taxon>Squamata</taxon>
        <taxon>Bifurcata</taxon>
        <taxon>Unidentata</taxon>
        <taxon>Episquamata</taxon>
        <taxon>Laterata</taxon>
        <taxon>Teiioidea</taxon>
        <taxon>Teiidae</taxon>
        <taxon>Salvator</taxon>
    </lineage>
</organism>
<dbReference type="AlphaFoldDB" id="A0A8D0DUU4"/>
<dbReference type="Proteomes" id="UP000694421">
    <property type="component" value="Unplaced"/>
</dbReference>
<reference evidence="1" key="1">
    <citation type="submission" date="2025-08" db="UniProtKB">
        <authorList>
            <consortium name="Ensembl"/>
        </authorList>
    </citation>
    <scope>IDENTIFICATION</scope>
</reference>
<dbReference type="Ensembl" id="ENSSMRT00000025864.1">
    <property type="protein sequence ID" value="ENSSMRP00000022107.1"/>
    <property type="gene ID" value="ENSSMRG00000017180.1"/>
</dbReference>
<evidence type="ECO:0000313" key="1">
    <source>
        <dbReference type="Ensembl" id="ENSSMRP00000022107.1"/>
    </source>
</evidence>
<keyword evidence="2" id="KW-1185">Reference proteome</keyword>
<sequence>PTIPVLVNNNGVHVTKELWIYHNRKTSDSELIASKNVTSQAVLETLNTSHLFAFCYQARGAKLCLLEIPGYSRGHFFRSFKSSTDCYSLLENEA</sequence>
<accession>A0A8D0DUU4</accession>
<name>A0A8D0DUU4_SALMN</name>
<reference evidence="1" key="2">
    <citation type="submission" date="2025-09" db="UniProtKB">
        <authorList>
            <consortium name="Ensembl"/>
        </authorList>
    </citation>
    <scope>IDENTIFICATION</scope>
</reference>
<evidence type="ECO:0000313" key="2">
    <source>
        <dbReference type="Proteomes" id="UP000694421"/>
    </source>
</evidence>
<protein>
    <submittedName>
        <fullName evidence="1">Uncharacterized protein</fullName>
    </submittedName>
</protein>
<proteinExistence type="predicted"/>